<gene>
    <name evidence="2" type="ORF">ACFQ03_10405</name>
</gene>
<evidence type="ECO:0000313" key="3">
    <source>
        <dbReference type="Proteomes" id="UP001597120"/>
    </source>
</evidence>
<dbReference type="Pfam" id="PF01841">
    <property type="entry name" value="Transglut_core"/>
    <property type="match status" value="1"/>
</dbReference>
<dbReference type="PANTHER" id="PTHR33490:SF3">
    <property type="entry name" value="CONSERVED INTEGRAL MEMBRANE PROTEIN"/>
    <property type="match status" value="1"/>
</dbReference>
<sequence length="202" mass="23347">MELICESANKEDYLQETEEVDFGHLVIREQVRKWGRMALNEPELVKEVFEYVRDEIAHSWDIQSTRVTRKASEVLIFKEGICYAKSNLFAAFLRALGIPAGFCYQRLTIGDEPESGYCIHALNAVYLSSHKKWVRLDSRGNKEGVNAQFSIEEEKLAFPVRAHYGEADYPTIYVHPNHRTMEALMNHSNALDMYLHHLPTEI</sequence>
<accession>A0ABW3D817</accession>
<protein>
    <submittedName>
        <fullName evidence="2">Transglutaminase family protein</fullName>
    </submittedName>
</protein>
<proteinExistence type="predicted"/>
<dbReference type="SMART" id="SM00460">
    <property type="entry name" value="TGc"/>
    <property type="match status" value="1"/>
</dbReference>
<dbReference type="EMBL" id="JBHTIU010000031">
    <property type="protein sequence ID" value="MFD0869562.1"/>
    <property type="molecule type" value="Genomic_DNA"/>
</dbReference>
<evidence type="ECO:0000313" key="2">
    <source>
        <dbReference type="EMBL" id="MFD0869562.1"/>
    </source>
</evidence>
<dbReference type="PANTHER" id="PTHR33490">
    <property type="entry name" value="BLR5614 PROTEIN-RELATED"/>
    <property type="match status" value="1"/>
</dbReference>
<dbReference type="Gene3D" id="3.10.620.30">
    <property type="match status" value="1"/>
</dbReference>
<feature type="domain" description="Transglutaminase-like" evidence="1">
    <location>
        <begin position="74"/>
        <end position="140"/>
    </location>
</feature>
<keyword evidence="3" id="KW-1185">Reference proteome</keyword>
<evidence type="ECO:0000259" key="1">
    <source>
        <dbReference type="SMART" id="SM00460"/>
    </source>
</evidence>
<organism evidence="2 3">
    <name type="scientific">Paenibacillus residui</name>
    <dbReference type="NCBI Taxonomy" id="629724"/>
    <lineage>
        <taxon>Bacteria</taxon>
        <taxon>Bacillati</taxon>
        <taxon>Bacillota</taxon>
        <taxon>Bacilli</taxon>
        <taxon>Bacillales</taxon>
        <taxon>Paenibacillaceae</taxon>
        <taxon>Paenibacillus</taxon>
    </lineage>
</organism>
<reference evidence="3" key="1">
    <citation type="journal article" date="2019" name="Int. J. Syst. Evol. Microbiol.">
        <title>The Global Catalogue of Microorganisms (GCM) 10K type strain sequencing project: providing services to taxonomists for standard genome sequencing and annotation.</title>
        <authorList>
            <consortium name="The Broad Institute Genomics Platform"/>
            <consortium name="The Broad Institute Genome Sequencing Center for Infectious Disease"/>
            <person name="Wu L."/>
            <person name="Ma J."/>
        </authorList>
    </citation>
    <scope>NUCLEOTIDE SEQUENCE [LARGE SCALE GENOMIC DNA]</scope>
    <source>
        <strain evidence="3">CCUG 57263</strain>
    </source>
</reference>
<dbReference type="InterPro" id="IPR038765">
    <property type="entry name" value="Papain-like_cys_pep_sf"/>
</dbReference>
<dbReference type="SUPFAM" id="SSF54001">
    <property type="entry name" value="Cysteine proteinases"/>
    <property type="match status" value="1"/>
</dbReference>
<dbReference type="InterPro" id="IPR002931">
    <property type="entry name" value="Transglutaminase-like"/>
</dbReference>
<name>A0ABW3D817_9BACL</name>
<dbReference type="Proteomes" id="UP001597120">
    <property type="component" value="Unassembled WGS sequence"/>
</dbReference>
<comment type="caution">
    <text evidence="2">The sequence shown here is derived from an EMBL/GenBank/DDBJ whole genome shotgun (WGS) entry which is preliminary data.</text>
</comment>
<dbReference type="RefSeq" id="WP_379287984.1">
    <property type="nucleotide sequence ID" value="NZ_JBHTIU010000031.1"/>
</dbReference>